<protein>
    <recommendedName>
        <fullName evidence="3">NAD(P)-binding domain-containing protein</fullName>
    </recommendedName>
</protein>
<evidence type="ECO:0008006" key="3">
    <source>
        <dbReference type="Google" id="ProtNLM"/>
    </source>
</evidence>
<dbReference type="OrthoDB" id="195689at2759"/>
<evidence type="ECO:0000313" key="1">
    <source>
        <dbReference type="EMBL" id="GMH54300.1"/>
    </source>
</evidence>
<accession>A0A9W6ZQ01</accession>
<dbReference type="EMBL" id="BRXZ01004719">
    <property type="protein sequence ID" value="GMH54300.1"/>
    <property type="molecule type" value="Genomic_DNA"/>
</dbReference>
<reference evidence="1" key="1">
    <citation type="submission" date="2022-07" db="EMBL/GenBank/DDBJ databases">
        <title>Genome analysis of Parmales, a sister group of diatoms, reveals the evolutionary specialization of diatoms from phago-mixotrophs to photoautotrophs.</title>
        <authorList>
            <person name="Ban H."/>
            <person name="Sato S."/>
            <person name="Yoshikawa S."/>
            <person name="Kazumasa Y."/>
            <person name="Nakamura Y."/>
            <person name="Ichinomiya M."/>
            <person name="Saitoh K."/>
            <person name="Sato N."/>
            <person name="Blanc-Mathieu R."/>
            <person name="Endo H."/>
            <person name="Kuwata A."/>
            <person name="Ogata H."/>
        </authorList>
    </citation>
    <scope>NUCLEOTIDE SEQUENCE</scope>
</reference>
<comment type="caution">
    <text evidence="1">The sequence shown here is derived from an EMBL/GenBank/DDBJ whole genome shotgun (WGS) entry which is preliminary data.</text>
</comment>
<gene>
    <name evidence="1" type="ORF">TrRE_jg12873</name>
</gene>
<keyword evidence="2" id="KW-1185">Reference proteome</keyword>
<proteinExistence type="predicted"/>
<evidence type="ECO:0000313" key="2">
    <source>
        <dbReference type="Proteomes" id="UP001165082"/>
    </source>
</evidence>
<name>A0A9W6ZQ01_9STRA</name>
<dbReference type="AlphaFoldDB" id="A0A9W6ZQ01"/>
<dbReference type="Proteomes" id="UP001165082">
    <property type="component" value="Unassembled WGS sequence"/>
</dbReference>
<sequence>MFGPSYTPETSPTTGYLTNVPSYPSPSFGPASCKGSLRLLLADKSSISPVLSSVDAIIFCGDALGPPVPTPVAESLLESCENLKAVAALSRTMNEEGYGLFATAARAAANKDVWDNNARDRSRLLSFESSLRSGAKSAKAGLCIVRAGTLKGGGQGGDESSGEEWALDGAFYEAVQRDVVNFQMLHDCETSGAYVMRGDTGRGGGNMQVVKANSVKEEVGDTGRKGAAGALVWGLGKEGEWTVRAKEGRNTPVGREAWEELFENGGEGYGK</sequence>
<organism evidence="1 2">
    <name type="scientific">Triparma retinervis</name>
    <dbReference type="NCBI Taxonomy" id="2557542"/>
    <lineage>
        <taxon>Eukaryota</taxon>
        <taxon>Sar</taxon>
        <taxon>Stramenopiles</taxon>
        <taxon>Ochrophyta</taxon>
        <taxon>Bolidophyceae</taxon>
        <taxon>Parmales</taxon>
        <taxon>Triparmaceae</taxon>
        <taxon>Triparma</taxon>
    </lineage>
</organism>